<dbReference type="Proteomes" id="UP000001876">
    <property type="component" value="Unassembled WGS sequence"/>
</dbReference>
<evidence type="ECO:0000256" key="4">
    <source>
        <dbReference type="ARBA" id="ARBA00022692"/>
    </source>
</evidence>
<keyword evidence="8" id="KW-1133">Transmembrane helix</keyword>
<dbReference type="GO" id="GO:0015031">
    <property type="term" value="P:protein transport"/>
    <property type="evidence" value="ECO:0007669"/>
    <property type="project" value="UniProtKB-KW"/>
</dbReference>
<dbReference type="KEGG" id="mpp:MICPUCDRAFT_50117"/>
<evidence type="ECO:0000256" key="1">
    <source>
        <dbReference type="ARBA" id="ARBA00004434"/>
    </source>
</evidence>
<reference evidence="15 16" key="1">
    <citation type="journal article" date="2009" name="Science">
        <title>Green evolution and dynamic adaptations revealed by genomes of the marine picoeukaryotes Micromonas.</title>
        <authorList>
            <person name="Worden A.Z."/>
            <person name="Lee J.H."/>
            <person name="Mock T."/>
            <person name="Rouze P."/>
            <person name="Simmons M.P."/>
            <person name="Aerts A.L."/>
            <person name="Allen A.E."/>
            <person name="Cuvelier M.L."/>
            <person name="Derelle E."/>
            <person name="Everett M.V."/>
            <person name="Foulon E."/>
            <person name="Grimwood J."/>
            <person name="Gundlach H."/>
            <person name="Henrissat B."/>
            <person name="Napoli C."/>
            <person name="McDonald S.M."/>
            <person name="Parker M.S."/>
            <person name="Rombauts S."/>
            <person name="Salamov A."/>
            <person name="Von Dassow P."/>
            <person name="Badger J.H."/>
            <person name="Coutinho P.M."/>
            <person name="Demir E."/>
            <person name="Dubchak I."/>
            <person name="Gentemann C."/>
            <person name="Eikrem W."/>
            <person name="Gready J.E."/>
            <person name="John U."/>
            <person name="Lanier W."/>
            <person name="Lindquist E.A."/>
            <person name="Lucas S."/>
            <person name="Mayer K.F."/>
            <person name="Moreau H."/>
            <person name="Not F."/>
            <person name="Otillar R."/>
            <person name="Panaud O."/>
            <person name="Pangilinan J."/>
            <person name="Paulsen I."/>
            <person name="Piegu B."/>
            <person name="Poliakov A."/>
            <person name="Robbens S."/>
            <person name="Schmutz J."/>
            <person name="Toulza E."/>
            <person name="Wyss T."/>
            <person name="Zelensky A."/>
            <person name="Zhou K."/>
            <person name="Armbrust E.V."/>
            <person name="Bhattacharya D."/>
            <person name="Goodenough U.W."/>
            <person name="Van de Peer Y."/>
            <person name="Grigoriev I.V."/>
        </authorList>
    </citation>
    <scope>NUCLEOTIDE SEQUENCE [LARGE SCALE GENOMIC DNA]</scope>
    <source>
        <strain evidence="15 16">CCMP1545</strain>
    </source>
</reference>
<dbReference type="AlphaFoldDB" id="C1MHB4"/>
<dbReference type="InterPro" id="IPR004274">
    <property type="entry name" value="FCP1_dom"/>
</dbReference>
<evidence type="ECO:0000256" key="9">
    <source>
        <dbReference type="ARBA" id="ARBA00023010"/>
    </source>
</evidence>
<gene>
    <name evidence="15" type="ORF">MICPUCDRAFT_50117</name>
</gene>
<keyword evidence="5" id="KW-0999">Mitochondrion inner membrane</keyword>
<keyword evidence="7 12" id="KW-0809">Transit peptide</keyword>
<evidence type="ECO:0000256" key="10">
    <source>
        <dbReference type="ARBA" id="ARBA00023128"/>
    </source>
</evidence>
<proteinExistence type="inferred from homology"/>
<keyword evidence="4" id="KW-0812">Transmembrane</keyword>
<keyword evidence="6 12" id="KW-0653">Protein transport</keyword>
<dbReference type="SMART" id="SM00577">
    <property type="entry name" value="CPDc"/>
    <property type="match status" value="1"/>
</dbReference>
<keyword evidence="3 12" id="KW-0813">Transport</keyword>
<dbReference type="FunFam" id="3.40.50.1000:FF:000019">
    <property type="entry name" value="Mitochondrial import inner membrane translocase subunit TIM50"/>
    <property type="match status" value="1"/>
</dbReference>
<dbReference type="PANTHER" id="PTHR12210">
    <property type="entry name" value="DULLARD PROTEIN PHOSPHATASE"/>
    <property type="match status" value="1"/>
</dbReference>
<evidence type="ECO:0000256" key="11">
    <source>
        <dbReference type="ARBA" id="ARBA00023136"/>
    </source>
</evidence>
<dbReference type="PROSITE" id="PS50969">
    <property type="entry name" value="FCP1"/>
    <property type="match status" value="1"/>
</dbReference>
<keyword evidence="9 12" id="KW-0811">Translocation</keyword>
<evidence type="ECO:0000256" key="13">
    <source>
        <dbReference type="SAM" id="MobiDB-lite"/>
    </source>
</evidence>
<dbReference type="GO" id="GO:0005744">
    <property type="term" value="C:TIM23 mitochondrial import inner membrane translocase complex"/>
    <property type="evidence" value="ECO:0007669"/>
    <property type="project" value="UniProtKB-UniRule"/>
</dbReference>
<dbReference type="STRING" id="564608.C1MHB4"/>
<dbReference type="OrthoDB" id="287041at2759"/>
<dbReference type="SUPFAM" id="SSF56784">
    <property type="entry name" value="HAD-like"/>
    <property type="match status" value="1"/>
</dbReference>
<dbReference type="RefSeq" id="XP_003055461.1">
    <property type="nucleotide sequence ID" value="XM_003055415.1"/>
</dbReference>
<organism evidence="16">
    <name type="scientific">Micromonas pusilla (strain CCMP1545)</name>
    <name type="common">Picoplanktonic green alga</name>
    <dbReference type="NCBI Taxonomy" id="564608"/>
    <lineage>
        <taxon>Eukaryota</taxon>
        <taxon>Viridiplantae</taxon>
        <taxon>Chlorophyta</taxon>
        <taxon>Mamiellophyceae</taxon>
        <taxon>Mamiellales</taxon>
        <taxon>Mamiellaceae</taxon>
        <taxon>Micromonas</taxon>
    </lineage>
</organism>
<sequence>MFARSARALGQSLRAAATTTSTSGYATTTATTAAWRPAAVASVAHESRATAIGAARGHLASRWNSAPRAGSQTIRRAFAAEAAEEAANEPTALTRVLETIATIATVAGVVVAGAVSSNFYAQTTNELDASIKAGTHVPFVLRGTPLEDPVDQGYHALLEFRRWADGQKHVYLDPISDKLLPDHPVGIPSLPRIFVRFRYISWSTSASLILHRPTSYLPRRAPHVLYRSRYDLTNYSGMCDAAYIPHTLVLDLDETLILSHFRRSRGWRTFKRPGASDFLKHMAQFYEVVVYSDQLSTYVDPIVERLDPERYVAGRLFREANRFSDGEYLRDLSCLNRDMNVVIYITARPKTTLQPENTLIINPYQLAEDGGVAQDTTLLDLMPFLESIVRLNVRDVREVIASYKKEMETTGRSIPEIFRSRQVAFQRAQREKNAKNKGGFKRDGGRGWGR</sequence>
<dbReference type="InterPro" id="IPR023214">
    <property type="entry name" value="HAD_sf"/>
</dbReference>
<evidence type="ECO:0000313" key="16">
    <source>
        <dbReference type="Proteomes" id="UP000001876"/>
    </source>
</evidence>
<dbReference type="OMA" id="RFRYISW"/>
<feature type="domain" description="FCP1 homology" evidence="14">
    <location>
        <begin position="241"/>
        <end position="388"/>
    </location>
</feature>
<dbReference type="Pfam" id="PF03031">
    <property type="entry name" value="NIF"/>
    <property type="match status" value="1"/>
</dbReference>
<comment type="subunit">
    <text evidence="12">Component of the TIM23 complex.</text>
</comment>
<comment type="function">
    <text evidence="12">Essential component of the TIM23 complex, a complex that mediates the translocation of transit peptide-containing proteins across the mitochondrial inner membrane.</text>
</comment>
<evidence type="ECO:0000256" key="2">
    <source>
        <dbReference type="ARBA" id="ARBA00006344"/>
    </source>
</evidence>
<evidence type="ECO:0000259" key="14">
    <source>
        <dbReference type="PROSITE" id="PS50969"/>
    </source>
</evidence>
<keyword evidence="16" id="KW-1185">Reference proteome</keyword>
<evidence type="ECO:0000256" key="8">
    <source>
        <dbReference type="ARBA" id="ARBA00022989"/>
    </source>
</evidence>
<feature type="region of interest" description="Disordered" evidence="13">
    <location>
        <begin position="428"/>
        <end position="450"/>
    </location>
</feature>
<keyword evidence="11" id="KW-0472">Membrane</keyword>
<evidence type="ECO:0000256" key="6">
    <source>
        <dbReference type="ARBA" id="ARBA00022927"/>
    </source>
</evidence>
<dbReference type="eggNOG" id="KOG2832">
    <property type="taxonomic scope" value="Eukaryota"/>
</dbReference>
<keyword evidence="10 12" id="KW-0496">Mitochondrion</keyword>
<comment type="subcellular location">
    <subcellularLocation>
        <location evidence="1 12">Mitochondrion inner membrane</location>
        <topology evidence="1 12">Single-pass membrane protein</topology>
    </subcellularLocation>
</comment>
<evidence type="ECO:0000256" key="5">
    <source>
        <dbReference type="ARBA" id="ARBA00022792"/>
    </source>
</evidence>
<dbReference type="EMBL" id="GG663735">
    <property type="protein sequence ID" value="EEH60713.1"/>
    <property type="molecule type" value="Genomic_DNA"/>
</dbReference>
<dbReference type="InterPro" id="IPR050365">
    <property type="entry name" value="TIM50"/>
</dbReference>
<dbReference type="Gene3D" id="3.40.50.1000">
    <property type="entry name" value="HAD superfamily/HAD-like"/>
    <property type="match status" value="1"/>
</dbReference>
<dbReference type="GeneID" id="9680956"/>
<accession>C1MHB4</accession>
<evidence type="ECO:0000313" key="15">
    <source>
        <dbReference type="EMBL" id="EEH60713.1"/>
    </source>
</evidence>
<comment type="similarity">
    <text evidence="2 12">Belongs to the TIM50 family.</text>
</comment>
<name>C1MHB4_MICPC</name>
<dbReference type="InterPro" id="IPR036412">
    <property type="entry name" value="HAD-like_sf"/>
</dbReference>
<protein>
    <recommendedName>
        <fullName evidence="12">Mitochondrial import inner membrane translocase subunit TIM50</fullName>
    </recommendedName>
</protein>
<evidence type="ECO:0000256" key="7">
    <source>
        <dbReference type="ARBA" id="ARBA00022946"/>
    </source>
</evidence>
<evidence type="ECO:0000256" key="12">
    <source>
        <dbReference type="RuleBase" id="RU365079"/>
    </source>
</evidence>
<evidence type="ECO:0000256" key="3">
    <source>
        <dbReference type="ARBA" id="ARBA00022448"/>
    </source>
</evidence>
<dbReference type="CDD" id="cd07521">
    <property type="entry name" value="HAD_FCP1-like"/>
    <property type="match status" value="1"/>
</dbReference>